<gene>
    <name evidence="1" type="ORF">TM448A01647_0002</name>
    <name evidence="2" type="ORF">TM448B01725_0003</name>
</gene>
<accession>A0A6H1ZS44</accession>
<dbReference type="EMBL" id="MT144182">
    <property type="protein sequence ID" value="QJA50231.1"/>
    <property type="molecule type" value="Genomic_DNA"/>
</dbReference>
<name>A0A6H1ZS44_9ZZZZ</name>
<dbReference type="EMBL" id="MT144814">
    <property type="protein sequence ID" value="QJH99869.1"/>
    <property type="molecule type" value="Genomic_DNA"/>
</dbReference>
<sequence>MALKPKPEIRAVKKALHEALHKQRLPGDPKENAKVEARLLKQANEHIAERKAQADKNIADYSWEAASYVRNRARGQVMVLPSMSEEFRKGFDKIDWGHRRNKIGG</sequence>
<organism evidence="1">
    <name type="scientific">viral metagenome</name>
    <dbReference type="NCBI Taxonomy" id="1070528"/>
    <lineage>
        <taxon>unclassified sequences</taxon>
        <taxon>metagenomes</taxon>
        <taxon>organismal metagenomes</taxon>
    </lineage>
</organism>
<evidence type="ECO:0000313" key="1">
    <source>
        <dbReference type="EMBL" id="QJA50231.1"/>
    </source>
</evidence>
<reference evidence="1" key="1">
    <citation type="submission" date="2020-03" db="EMBL/GenBank/DDBJ databases">
        <title>The deep terrestrial virosphere.</title>
        <authorList>
            <person name="Holmfeldt K."/>
            <person name="Nilsson E."/>
            <person name="Simone D."/>
            <person name="Lopez-Fernandez M."/>
            <person name="Wu X."/>
            <person name="de Brujin I."/>
            <person name="Lundin D."/>
            <person name="Andersson A."/>
            <person name="Bertilsson S."/>
            <person name="Dopson M."/>
        </authorList>
    </citation>
    <scope>NUCLEOTIDE SEQUENCE</scope>
    <source>
        <strain evidence="1">TM448A01647</strain>
        <strain evidence="2">TM448B01725</strain>
    </source>
</reference>
<protein>
    <submittedName>
        <fullName evidence="1">Uncharacterized protein</fullName>
    </submittedName>
</protein>
<proteinExistence type="predicted"/>
<dbReference type="AlphaFoldDB" id="A0A6H1ZS44"/>
<evidence type="ECO:0000313" key="2">
    <source>
        <dbReference type="EMBL" id="QJH99869.1"/>
    </source>
</evidence>